<protein>
    <submittedName>
        <fullName evidence="1">Uncharacterized protein</fullName>
    </submittedName>
</protein>
<dbReference type="EMBL" id="ABLTIR010000110">
    <property type="protein sequence ID" value="EKZ1928544.1"/>
    <property type="molecule type" value="Genomic_DNA"/>
</dbReference>
<evidence type="ECO:0000313" key="1">
    <source>
        <dbReference type="EMBL" id="EKZ1928544.1"/>
    </source>
</evidence>
<proteinExistence type="predicted"/>
<dbReference type="AlphaFoldDB" id="A0AAI9G5Q9"/>
<dbReference type="RefSeq" id="WP_279938234.1">
    <property type="nucleotide sequence ID" value="NZ_JAOCED010000081.1"/>
</dbReference>
<name>A0AAI9G5Q9_STEMA</name>
<organism evidence="1 2">
    <name type="scientific">Stenotrophomonas maltophilia</name>
    <name type="common">Pseudomonas maltophilia</name>
    <name type="synonym">Xanthomonas maltophilia</name>
    <dbReference type="NCBI Taxonomy" id="40324"/>
    <lineage>
        <taxon>Bacteria</taxon>
        <taxon>Pseudomonadati</taxon>
        <taxon>Pseudomonadota</taxon>
        <taxon>Gammaproteobacteria</taxon>
        <taxon>Lysobacterales</taxon>
        <taxon>Lysobacteraceae</taxon>
        <taxon>Stenotrophomonas</taxon>
        <taxon>Stenotrophomonas maltophilia group</taxon>
    </lineage>
</organism>
<gene>
    <name evidence="1" type="ORF">REH87_003591</name>
</gene>
<comment type="caution">
    <text evidence="1">The sequence shown here is derived from an EMBL/GenBank/DDBJ whole genome shotgun (WGS) entry which is preliminary data.</text>
</comment>
<reference evidence="1" key="1">
    <citation type="submission" date="2023-08" db="EMBL/GenBank/DDBJ databases">
        <authorList>
            <consortium name="Clinical and Environmental Microbiology Branch: Whole genome sequencing antimicrobial resistance pathogens in the healthcare setting"/>
        </authorList>
    </citation>
    <scope>NUCLEOTIDE SEQUENCE</scope>
    <source>
        <strain evidence="1">2023CJ-00293</strain>
    </source>
</reference>
<feature type="non-terminal residue" evidence="1">
    <location>
        <position position="1"/>
    </location>
</feature>
<accession>A0AAI9G5Q9</accession>
<evidence type="ECO:0000313" key="2">
    <source>
        <dbReference type="Proteomes" id="UP001225498"/>
    </source>
</evidence>
<dbReference type="Proteomes" id="UP001225498">
    <property type="component" value="Unassembled WGS sequence"/>
</dbReference>
<sequence length="75" mass="8467">HSAFDSFPLLSEWHELLLVGVDLGRHDEHGNDRNRILWSRAVLDCAAWNMLDASADNGEDGGWFFWLALHGATHP</sequence>